<dbReference type="AlphaFoldDB" id="A0A382PM93"/>
<accession>A0A382PM93</accession>
<organism evidence="1">
    <name type="scientific">marine metagenome</name>
    <dbReference type="NCBI Taxonomy" id="408172"/>
    <lineage>
        <taxon>unclassified sequences</taxon>
        <taxon>metagenomes</taxon>
        <taxon>ecological metagenomes</taxon>
    </lineage>
</organism>
<gene>
    <name evidence="1" type="ORF">METZ01_LOCUS325966</name>
</gene>
<sequence>MPSPSPLTAIVTADEVGWVLSTSMFEPDVIAVIADAMALPAESE</sequence>
<evidence type="ECO:0000313" key="1">
    <source>
        <dbReference type="EMBL" id="SVC73112.1"/>
    </source>
</evidence>
<dbReference type="EMBL" id="UINC01107607">
    <property type="protein sequence ID" value="SVC73112.1"/>
    <property type="molecule type" value="Genomic_DNA"/>
</dbReference>
<name>A0A382PM93_9ZZZZ</name>
<reference evidence="1" key="1">
    <citation type="submission" date="2018-05" db="EMBL/GenBank/DDBJ databases">
        <authorList>
            <person name="Lanie J.A."/>
            <person name="Ng W.-L."/>
            <person name="Kazmierczak K.M."/>
            <person name="Andrzejewski T.M."/>
            <person name="Davidsen T.M."/>
            <person name="Wayne K.J."/>
            <person name="Tettelin H."/>
            <person name="Glass J.I."/>
            <person name="Rusch D."/>
            <person name="Podicherti R."/>
            <person name="Tsui H.-C.T."/>
            <person name="Winkler M.E."/>
        </authorList>
    </citation>
    <scope>NUCLEOTIDE SEQUENCE</scope>
</reference>
<proteinExistence type="predicted"/>
<protein>
    <submittedName>
        <fullName evidence="1">Uncharacterized protein</fullName>
    </submittedName>
</protein>